<keyword evidence="3" id="KW-1185">Reference proteome</keyword>
<evidence type="ECO:0000256" key="1">
    <source>
        <dbReference type="SAM" id="MobiDB-lite"/>
    </source>
</evidence>
<proteinExistence type="predicted"/>
<organism evidence="2 3">
    <name type="scientific">Mycena maculata</name>
    <dbReference type="NCBI Taxonomy" id="230809"/>
    <lineage>
        <taxon>Eukaryota</taxon>
        <taxon>Fungi</taxon>
        <taxon>Dikarya</taxon>
        <taxon>Basidiomycota</taxon>
        <taxon>Agaricomycotina</taxon>
        <taxon>Agaricomycetes</taxon>
        <taxon>Agaricomycetidae</taxon>
        <taxon>Agaricales</taxon>
        <taxon>Marasmiineae</taxon>
        <taxon>Mycenaceae</taxon>
        <taxon>Mycena</taxon>
    </lineage>
</organism>
<protein>
    <submittedName>
        <fullName evidence="2">Uncharacterized protein</fullName>
    </submittedName>
</protein>
<name>A0AAD7K882_9AGAR</name>
<gene>
    <name evidence="2" type="ORF">DFH07DRAFT_766014</name>
</gene>
<dbReference type="EMBL" id="JARJLG010000008">
    <property type="protein sequence ID" value="KAJ7778813.1"/>
    <property type="molecule type" value="Genomic_DNA"/>
</dbReference>
<dbReference type="Proteomes" id="UP001215280">
    <property type="component" value="Unassembled WGS sequence"/>
</dbReference>
<accession>A0AAD7K882</accession>
<sequence>MAGLLPARWLLATPPRPPLGTSARPQDDQDDNELGPGPGPNAPSASDGRSSSPFPSDLQAQNLNLNPRKRHAEDMGQYADQVSRKLRLAPEAQEELKNFSQLSGPQQSVWIAARMLDTKTQVSALVPAESVYHMPIGLEGHVDKTSFLALIDHKAPNYVNKANSPKARVLAYLEKHPSWGLTVQVKHDKSKFDVISLRVRDKLTAFRNLIKSAIEESLGTARDPLEVLAPGEATRVDAIDIVTLCQRILAIGAKVAPDVKVSMEMAARVAYLRFHYQTQVDAGRPKAPRFWSDVDTGLTEIRTTATGGSAEGMTRLFSRALNDDLVMYGPVGLDYLVDVSPAGLD</sequence>
<comment type="caution">
    <text evidence="2">The sequence shown here is derived from an EMBL/GenBank/DDBJ whole genome shotgun (WGS) entry which is preliminary data.</text>
</comment>
<dbReference type="AlphaFoldDB" id="A0AAD7K882"/>
<evidence type="ECO:0000313" key="3">
    <source>
        <dbReference type="Proteomes" id="UP001215280"/>
    </source>
</evidence>
<evidence type="ECO:0000313" key="2">
    <source>
        <dbReference type="EMBL" id="KAJ7778813.1"/>
    </source>
</evidence>
<reference evidence="2" key="1">
    <citation type="submission" date="2023-03" db="EMBL/GenBank/DDBJ databases">
        <title>Massive genome expansion in bonnet fungi (Mycena s.s.) driven by repeated elements and novel gene families across ecological guilds.</title>
        <authorList>
            <consortium name="Lawrence Berkeley National Laboratory"/>
            <person name="Harder C.B."/>
            <person name="Miyauchi S."/>
            <person name="Viragh M."/>
            <person name="Kuo A."/>
            <person name="Thoen E."/>
            <person name="Andreopoulos B."/>
            <person name="Lu D."/>
            <person name="Skrede I."/>
            <person name="Drula E."/>
            <person name="Henrissat B."/>
            <person name="Morin E."/>
            <person name="Kohler A."/>
            <person name="Barry K."/>
            <person name="LaButti K."/>
            <person name="Morin E."/>
            <person name="Salamov A."/>
            <person name="Lipzen A."/>
            <person name="Mereny Z."/>
            <person name="Hegedus B."/>
            <person name="Baldrian P."/>
            <person name="Stursova M."/>
            <person name="Weitz H."/>
            <person name="Taylor A."/>
            <person name="Grigoriev I.V."/>
            <person name="Nagy L.G."/>
            <person name="Martin F."/>
            <person name="Kauserud H."/>
        </authorList>
    </citation>
    <scope>NUCLEOTIDE SEQUENCE</scope>
    <source>
        <strain evidence="2">CBHHK188m</strain>
    </source>
</reference>
<feature type="compositionally biased region" description="Polar residues" evidence="1">
    <location>
        <begin position="43"/>
        <end position="60"/>
    </location>
</feature>
<feature type="region of interest" description="Disordered" evidence="1">
    <location>
        <begin position="1"/>
        <end position="60"/>
    </location>
</feature>